<dbReference type="InterPro" id="IPR022782">
    <property type="entry name" value="AIP3-like_C"/>
</dbReference>
<keyword evidence="1" id="KW-0175">Coiled coil</keyword>
<feature type="region of interest" description="Disordered" evidence="2">
    <location>
        <begin position="143"/>
        <end position="385"/>
    </location>
</feature>
<dbReference type="GO" id="GO:0030010">
    <property type="term" value="P:establishment of cell polarity"/>
    <property type="evidence" value="ECO:0007669"/>
    <property type="project" value="TreeGrafter"/>
</dbReference>
<feature type="compositionally biased region" description="Polar residues" evidence="2">
    <location>
        <begin position="27"/>
        <end position="36"/>
    </location>
</feature>
<dbReference type="GO" id="GO:0005737">
    <property type="term" value="C:cytoplasm"/>
    <property type="evidence" value="ECO:0007669"/>
    <property type="project" value="TreeGrafter"/>
</dbReference>
<feature type="compositionally biased region" description="Basic and acidic residues" evidence="2">
    <location>
        <begin position="146"/>
        <end position="170"/>
    </location>
</feature>
<dbReference type="GeneID" id="83209612"/>
<reference evidence="4 5" key="1">
    <citation type="submission" date="2023-03" db="EMBL/GenBank/DDBJ databases">
        <title>Genome sequence of Lichtheimia ornata CBS 291.66.</title>
        <authorList>
            <person name="Mohabir J.T."/>
            <person name="Shea T.P."/>
            <person name="Kurbessoian T."/>
            <person name="Berby B."/>
            <person name="Fontaine J."/>
            <person name="Livny J."/>
            <person name="Gnirke A."/>
            <person name="Stajich J.E."/>
            <person name="Cuomo C.A."/>
        </authorList>
    </citation>
    <scope>NUCLEOTIDE SEQUENCE [LARGE SCALE GENOMIC DNA]</scope>
    <source>
        <strain evidence="4">CBS 291.66</strain>
    </source>
</reference>
<feature type="region of interest" description="Disordered" evidence="2">
    <location>
        <begin position="1"/>
        <end position="36"/>
    </location>
</feature>
<dbReference type="RefSeq" id="XP_058346778.1">
    <property type="nucleotide sequence ID" value="XM_058482280.1"/>
</dbReference>
<feature type="region of interest" description="Disordered" evidence="2">
    <location>
        <begin position="848"/>
        <end position="921"/>
    </location>
</feature>
<feature type="compositionally biased region" description="Low complexity" evidence="2">
    <location>
        <begin position="246"/>
        <end position="266"/>
    </location>
</feature>
<dbReference type="GO" id="GO:0051286">
    <property type="term" value="C:cell tip"/>
    <property type="evidence" value="ECO:0007669"/>
    <property type="project" value="TreeGrafter"/>
</dbReference>
<dbReference type="Pfam" id="PF23153">
    <property type="entry name" value="Aip3p_Bud6_N"/>
    <property type="match status" value="1"/>
</dbReference>
<dbReference type="PANTHER" id="PTHR22741:SF10">
    <property type="entry name" value="COILED-COIL DOMAIN-CONTAINING PROTEIN CG32809"/>
    <property type="match status" value="1"/>
</dbReference>
<sequence length="921" mass="104079">MEYGSYDNTSYPPPPPANGRRPEYVHRNSSTGRSQNGEIEQVVTKLLRTTKALLEALTHWSQLRATTADILDFRETLERQFHSVSQAFEDNGVPMNDLAWIPHQLKDSISVAMNEEPSPTTLEQHLPKIRDVIVHLLHGLKGKQHQLRERETAAWSRDSMRSTDSWRREVPQAALARGANLAQSPTRPYYPADRSPPPSAARITPSDYDPRTSGMPRPSVSSDSSSTSRMNYPPPQNRPYSPTYLPSSPRQQQPRIPSPSRSTSSSVAGDDRMGTGLGRPNSTSSSSRGYFDTRPASPIAHPPPPPPPPPPPMSSPAAVPARTSPSDFDENDPGTASALAALKRQENLARRSSVRRASMLRGNNDYHPMKRPANEYVPPVPSLPTPDTRKLGTVDEMQNDNAVTTTTAPQATKDEGEKGLSLYLQIGNNTKKVQYTGEVSLSALRMLFIEKFNYSSGLNDFPSIYIRDPAINVSYELENLQEVTNKSVLSLNVDEDVAQKQWLQQVTDSVEKEMGEIRKLFIEHVDEIKKQVAQVADNQQAAVPPPPPPPPPPAPAQAPEPESSSTTADVPEPTTTTSSSNEENTTISTQQLQSQLKEIETLRRDMAVLRQLEREMRESTDGVVQELKDKAEELRKQDEESKDKQTARAAARLFIEEGKEKVLADSDKITARLEDLQDTVDQLKLDVTQRKCRPSDAQMAHCNKERDMVSKEIEEFGEYLVSVKPRWKKTWEMELQTIVKEQQMLKEQEGLLLDMRDDLAALVEVYDQLEKICAYQKKAKPVMREFHVAPAEEGFEGMSSVLKQVQTIDVDHDRRLKALNQAEKMRQRELDNRIDEFEQELSTFVDSKKLKKTGGAEEIERQRKQKDQEMLRRMYMEQRENKQPQPNDDDDNENSQQQEPEEDQQQQSKENEEEPADEDQQ</sequence>
<evidence type="ECO:0000259" key="3">
    <source>
        <dbReference type="SMART" id="SM00806"/>
    </source>
</evidence>
<feature type="compositionally biased region" description="Acidic residues" evidence="2">
    <location>
        <begin position="911"/>
        <end position="921"/>
    </location>
</feature>
<dbReference type="GO" id="GO:0005519">
    <property type="term" value="F:cytoskeletal regulatory protein binding"/>
    <property type="evidence" value="ECO:0007669"/>
    <property type="project" value="InterPro"/>
</dbReference>
<dbReference type="InterPro" id="IPR005613">
    <property type="entry name" value="AIP3_C"/>
</dbReference>
<feature type="compositionally biased region" description="Pro residues" evidence="2">
    <location>
        <begin position="543"/>
        <end position="558"/>
    </location>
</feature>
<feature type="compositionally biased region" description="Basic and acidic residues" evidence="2">
    <location>
        <begin position="854"/>
        <end position="882"/>
    </location>
</feature>
<comment type="caution">
    <text evidence="4">The sequence shown here is derived from an EMBL/GenBank/DDBJ whole genome shotgun (WGS) entry which is preliminary data.</text>
</comment>
<dbReference type="InterPro" id="IPR051825">
    <property type="entry name" value="SRCIN1"/>
</dbReference>
<dbReference type="Proteomes" id="UP001234581">
    <property type="component" value="Unassembled WGS sequence"/>
</dbReference>
<evidence type="ECO:0000256" key="2">
    <source>
        <dbReference type="SAM" id="MobiDB-lite"/>
    </source>
</evidence>
<evidence type="ECO:0000313" key="5">
    <source>
        <dbReference type="Proteomes" id="UP001234581"/>
    </source>
</evidence>
<dbReference type="Gene3D" id="1.20.58.1540">
    <property type="entry name" value="Actin interacting protein 3, C-terminal domain"/>
    <property type="match status" value="1"/>
</dbReference>
<proteinExistence type="predicted"/>
<feature type="region of interest" description="Disordered" evidence="2">
    <location>
        <begin position="535"/>
        <end position="593"/>
    </location>
</feature>
<feature type="compositionally biased region" description="Pro residues" evidence="2">
    <location>
        <begin position="300"/>
        <end position="314"/>
    </location>
</feature>
<feature type="compositionally biased region" description="Polar residues" evidence="2">
    <location>
        <begin position="1"/>
        <end position="10"/>
    </location>
</feature>
<organism evidence="4 5">
    <name type="scientific">Lichtheimia ornata</name>
    <dbReference type="NCBI Taxonomy" id="688661"/>
    <lineage>
        <taxon>Eukaryota</taxon>
        <taxon>Fungi</taxon>
        <taxon>Fungi incertae sedis</taxon>
        <taxon>Mucoromycota</taxon>
        <taxon>Mucoromycotina</taxon>
        <taxon>Mucoromycetes</taxon>
        <taxon>Mucorales</taxon>
        <taxon>Lichtheimiaceae</taxon>
        <taxon>Lichtheimia</taxon>
    </lineage>
</organism>
<dbReference type="PANTHER" id="PTHR22741">
    <property type="entry name" value="P140CAP/SNIP-RELATED"/>
    <property type="match status" value="1"/>
</dbReference>
<accession>A0AAD7Y0S6</accession>
<dbReference type="AlphaFoldDB" id="A0AAD7Y0S6"/>
<feature type="compositionally biased region" description="Acidic residues" evidence="2">
    <location>
        <begin position="887"/>
        <end position="904"/>
    </location>
</feature>
<keyword evidence="5" id="KW-1185">Reference proteome</keyword>
<dbReference type="Pfam" id="PF03915">
    <property type="entry name" value="AIP3"/>
    <property type="match status" value="1"/>
</dbReference>
<name>A0AAD7Y0S6_9FUNG</name>
<dbReference type="EMBL" id="JARTCD010000006">
    <property type="protein sequence ID" value="KAJ8661865.1"/>
    <property type="molecule type" value="Genomic_DNA"/>
</dbReference>
<dbReference type="SMART" id="SM00806">
    <property type="entry name" value="AIP3"/>
    <property type="match status" value="1"/>
</dbReference>
<protein>
    <recommendedName>
        <fullName evidence="3">Actin interacting protein 3 C-terminal domain-containing protein</fullName>
    </recommendedName>
</protein>
<evidence type="ECO:0000256" key="1">
    <source>
        <dbReference type="ARBA" id="ARBA00023054"/>
    </source>
</evidence>
<feature type="compositionally biased region" description="Low complexity" evidence="2">
    <location>
        <begin position="219"/>
        <end position="228"/>
    </location>
</feature>
<feature type="compositionally biased region" description="Low complexity" evidence="2">
    <location>
        <begin position="559"/>
        <end position="593"/>
    </location>
</feature>
<feature type="domain" description="Actin interacting protein 3 C-terminal" evidence="3">
    <location>
        <begin position="423"/>
        <end position="868"/>
    </location>
</feature>
<gene>
    <name evidence="4" type="ORF">O0I10_002194</name>
</gene>
<dbReference type="InterPro" id="IPR056279">
    <property type="entry name" value="Aip3p_Bud6_N"/>
</dbReference>
<evidence type="ECO:0000313" key="4">
    <source>
        <dbReference type="EMBL" id="KAJ8661865.1"/>
    </source>
</evidence>